<protein>
    <submittedName>
        <fullName evidence="2">Uncharacterized protein</fullName>
    </submittedName>
</protein>
<proteinExistence type="predicted"/>
<sequence>MLVALRKAPKRQRLGKARSGVRQRSQALRKEALCKAAFSMALFWRRPYWGISQGMLRQNRSAQECFFQGVPGPKPTYKGDY</sequence>
<dbReference type="KEGG" id="lcal:ATTO_15860"/>
<dbReference type="Proteomes" id="UP001431186">
    <property type="component" value="Chromosome"/>
</dbReference>
<evidence type="ECO:0000313" key="2">
    <source>
        <dbReference type="EMBL" id="BDC91714.1"/>
    </source>
</evidence>
<feature type="region of interest" description="Disordered" evidence="1">
    <location>
        <begin position="1"/>
        <end position="22"/>
    </location>
</feature>
<dbReference type="AlphaFoldDB" id="A0AAU9D9B4"/>
<organism evidence="2 3">
    <name type="scientific">Leptogranulimonas caecicola</name>
    <dbReference type="NCBI Taxonomy" id="2894156"/>
    <lineage>
        <taxon>Bacteria</taxon>
        <taxon>Bacillati</taxon>
        <taxon>Actinomycetota</taxon>
        <taxon>Coriobacteriia</taxon>
        <taxon>Coriobacteriales</taxon>
        <taxon>Kribbibacteriaceae</taxon>
        <taxon>Leptogranulimonas</taxon>
    </lineage>
</organism>
<accession>A0AAU9D9B4</accession>
<keyword evidence="3" id="KW-1185">Reference proteome</keyword>
<name>A0AAU9D9B4_9ACTN</name>
<evidence type="ECO:0000313" key="3">
    <source>
        <dbReference type="Proteomes" id="UP001431186"/>
    </source>
</evidence>
<gene>
    <name evidence="2" type="ORF">ATTO_15860</name>
</gene>
<evidence type="ECO:0000256" key="1">
    <source>
        <dbReference type="SAM" id="MobiDB-lite"/>
    </source>
</evidence>
<feature type="compositionally biased region" description="Basic residues" evidence="1">
    <location>
        <begin position="7"/>
        <end position="21"/>
    </location>
</feature>
<reference evidence="2" key="1">
    <citation type="submission" date="2021-11" db="EMBL/GenBank/DDBJ databases">
        <title>Complete genome sequence of Atopobiaceae bacterium TOC12.</title>
        <authorList>
            <person name="Morinaga K."/>
            <person name="Kusada H."/>
            <person name="Tamaki H."/>
        </authorList>
    </citation>
    <scope>NUCLEOTIDE SEQUENCE</scope>
    <source>
        <strain evidence="2">TOC12</strain>
    </source>
</reference>
<dbReference type="EMBL" id="AP025285">
    <property type="protein sequence ID" value="BDC91714.1"/>
    <property type="molecule type" value="Genomic_DNA"/>
</dbReference>